<keyword evidence="4" id="KW-0539">Nucleus</keyword>
<evidence type="ECO:0000256" key="5">
    <source>
        <dbReference type="SAM" id="Coils"/>
    </source>
</evidence>
<evidence type="ECO:0000256" key="1">
    <source>
        <dbReference type="ARBA" id="ARBA00004123"/>
    </source>
</evidence>
<dbReference type="Gene3D" id="6.10.280.10">
    <property type="entry name" value="Mediator complex, subunit Med21"/>
    <property type="match status" value="1"/>
</dbReference>
<keyword evidence="5" id="KW-0175">Coiled coil</keyword>
<organism evidence="6 7">
    <name type="scientific">Babesia gibsoni</name>
    <dbReference type="NCBI Taxonomy" id="33632"/>
    <lineage>
        <taxon>Eukaryota</taxon>
        <taxon>Sar</taxon>
        <taxon>Alveolata</taxon>
        <taxon>Apicomplexa</taxon>
        <taxon>Aconoidasida</taxon>
        <taxon>Piroplasmida</taxon>
        <taxon>Babesiidae</taxon>
        <taxon>Babesia</taxon>
    </lineage>
</organism>
<sequence length="156" mass="17773">MSAFISPPADDPITKLQNLLQNTLFSFADITVTYAPEQFKELEEECIKHGIQLTETKDDMAIDQLQSDANEGDEPQKIPESLVDRVERLGQLNDHIQATVDDLPDTGVSKEEVLSQVKLLNEECNRASEELISLYKEFDMAFQMLRNHMNKCNRTN</sequence>
<keyword evidence="2" id="KW-0805">Transcription regulation</keyword>
<evidence type="ECO:0000313" key="7">
    <source>
        <dbReference type="Proteomes" id="UP001230268"/>
    </source>
</evidence>
<evidence type="ECO:0000256" key="2">
    <source>
        <dbReference type="ARBA" id="ARBA00023015"/>
    </source>
</evidence>
<keyword evidence="3" id="KW-0804">Transcription</keyword>
<dbReference type="GO" id="GO:0016592">
    <property type="term" value="C:mediator complex"/>
    <property type="evidence" value="ECO:0007669"/>
    <property type="project" value="InterPro"/>
</dbReference>
<dbReference type="AlphaFoldDB" id="A0AAD8LJL9"/>
<reference evidence="6" key="1">
    <citation type="submission" date="2023-08" db="EMBL/GenBank/DDBJ databases">
        <title>Draft sequence of the Babesia gibsoni genome.</title>
        <authorList>
            <person name="Yamagishi J.Y."/>
            <person name="Xuan X.X."/>
        </authorList>
    </citation>
    <scope>NUCLEOTIDE SEQUENCE</scope>
    <source>
        <strain evidence="6">Azabu</strain>
    </source>
</reference>
<keyword evidence="7" id="KW-1185">Reference proteome</keyword>
<gene>
    <name evidence="6" type="ORF">BgAZ_400740</name>
</gene>
<protein>
    <submittedName>
        <fullName evidence="6">Uncharacterized protein</fullName>
    </submittedName>
</protein>
<feature type="coiled-coil region" evidence="5">
    <location>
        <begin position="110"/>
        <end position="137"/>
    </location>
</feature>
<accession>A0AAD8LJL9</accession>
<name>A0AAD8LJL9_BABGI</name>
<dbReference type="SUPFAM" id="SSF140718">
    <property type="entry name" value="Mediator hinge subcomplex-like"/>
    <property type="match status" value="1"/>
</dbReference>
<proteinExistence type="predicted"/>
<evidence type="ECO:0000313" key="6">
    <source>
        <dbReference type="EMBL" id="KAK1442044.1"/>
    </source>
</evidence>
<dbReference type="EMBL" id="JAVEPI010000004">
    <property type="protein sequence ID" value="KAK1442044.1"/>
    <property type="molecule type" value="Genomic_DNA"/>
</dbReference>
<evidence type="ECO:0000256" key="3">
    <source>
        <dbReference type="ARBA" id="ARBA00023163"/>
    </source>
</evidence>
<dbReference type="InterPro" id="IPR037212">
    <property type="entry name" value="Med7/Med21-like"/>
</dbReference>
<comment type="subcellular location">
    <subcellularLocation>
        <location evidence="1">Nucleus</location>
    </subcellularLocation>
</comment>
<dbReference type="Proteomes" id="UP001230268">
    <property type="component" value="Unassembled WGS sequence"/>
</dbReference>
<evidence type="ECO:0000256" key="4">
    <source>
        <dbReference type="ARBA" id="ARBA00023242"/>
    </source>
</evidence>
<comment type="caution">
    <text evidence="6">The sequence shown here is derived from an EMBL/GenBank/DDBJ whole genome shotgun (WGS) entry which is preliminary data.</text>
</comment>